<dbReference type="Gene3D" id="3.90.226.10">
    <property type="entry name" value="2-enoyl-CoA Hydratase, Chain A, domain 1"/>
    <property type="match status" value="1"/>
</dbReference>
<keyword evidence="3" id="KW-0378">Hydrolase</keyword>
<dbReference type="AlphaFoldDB" id="A0A4S3LZC3"/>
<dbReference type="PANTHER" id="PTHR32060:SF30">
    <property type="entry name" value="CARBOXY-TERMINAL PROCESSING PROTEASE CTPA"/>
    <property type="match status" value="1"/>
</dbReference>
<dbReference type="InterPro" id="IPR036034">
    <property type="entry name" value="PDZ_sf"/>
</dbReference>
<dbReference type="GO" id="GO:0006508">
    <property type="term" value="P:proteolysis"/>
    <property type="evidence" value="ECO:0007669"/>
    <property type="project" value="UniProtKB-KW"/>
</dbReference>
<evidence type="ECO:0000256" key="1">
    <source>
        <dbReference type="SAM" id="SignalP"/>
    </source>
</evidence>
<keyword evidence="1" id="KW-0732">Signal</keyword>
<dbReference type="Gene3D" id="3.30.750.170">
    <property type="match status" value="1"/>
</dbReference>
<dbReference type="EMBL" id="SSMC01000002">
    <property type="protein sequence ID" value="THD67470.1"/>
    <property type="molecule type" value="Genomic_DNA"/>
</dbReference>
<dbReference type="PROSITE" id="PS51257">
    <property type="entry name" value="PROKAR_LIPOPROTEIN"/>
    <property type="match status" value="1"/>
</dbReference>
<dbReference type="CDD" id="cd07561">
    <property type="entry name" value="Peptidase_S41_CPP_like"/>
    <property type="match status" value="1"/>
</dbReference>
<comment type="caution">
    <text evidence="3">The sequence shown here is derived from an EMBL/GenBank/DDBJ whole genome shotgun (WGS) entry which is preliminary data.</text>
</comment>
<sequence length="505" mass="56141">MKKYLKNFGVLMFALVMTGCSNDDGVSTENPLDKDTVTLDSEANLFTWNAMNLWYFWQADVTQLDDSVNDIRSDFYTYLNSYADPEDLIENSLRFSEDRFTFYNPEYSTLVDAQQGVFTSNGLEYGLARFADNNDVYGYVRYIIPNSNAAGADIARGEIFTHVDGVQLNLDNYQELLFGSNANYTLGMADLNASGVQAVEVRSTDVALNGKEVALTEEAGLNENPIFIHTVIEQGSSKIGYLMYNGFTRNYDTELNDVFGEFKSQGVTDLVLDLRYNSGGSVNSARYLSSMIYGTNTNELFLKQRWNSKIQSQLSASFLEDYFADMVSTEAGSVPLNTLNLSRVYVLTTRSSASASELIINGLDPYIDVIQIGGTTRGKNEFSITLVDNPDNSYIYSESTRNDINPRVSWAIQPLTGRNENSVGFSDYTAGFDPEIPQPEVVDNLGILGDPSEPLLARAIQEITGISARAIPVEGMEIDIISSSSMQYPTRDNMYLDVESLKLKN</sequence>
<feature type="domain" description="Tail specific protease" evidence="2">
    <location>
        <begin position="238"/>
        <end position="384"/>
    </location>
</feature>
<gene>
    <name evidence="3" type="ORF">E7Z59_07355</name>
</gene>
<dbReference type="GO" id="GO:0008236">
    <property type="term" value="F:serine-type peptidase activity"/>
    <property type="evidence" value="ECO:0007669"/>
    <property type="project" value="InterPro"/>
</dbReference>
<dbReference type="GO" id="GO:0004175">
    <property type="term" value="F:endopeptidase activity"/>
    <property type="evidence" value="ECO:0007669"/>
    <property type="project" value="TreeGrafter"/>
</dbReference>
<dbReference type="OrthoDB" id="7168509at2"/>
<evidence type="ECO:0000313" key="4">
    <source>
        <dbReference type="Proteomes" id="UP000305939"/>
    </source>
</evidence>
<dbReference type="GO" id="GO:0030288">
    <property type="term" value="C:outer membrane-bounded periplasmic space"/>
    <property type="evidence" value="ECO:0007669"/>
    <property type="project" value="TreeGrafter"/>
</dbReference>
<dbReference type="RefSeq" id="WP_136335675.1">
    <property type="nucleotide sequence ID" value="NZ_QXMP01000005.1"/>
</dbReference>
<keyword evidence="4" id="KW-1185">Reference proteome</keyword>
<feature type="chain" id="PRO_5020472582" evidence="1">
    <location>
        <begin position="23"/>
        <end position="505"/>
    </location>
</feature>
<dbReference type="InterPro" id="IPR029045">
    <property type="entry name" value="ClpP/crotonase-like_dom_sf"/>
</dbReference>
<dbReference type="SUPFAM" id="SSF52096">
    <property type="entry name" value="ClpP/crotonase"/>
    <property type="match status" value="1"/>
</dbReference>
<evidence type="ECO:0000313" key="3">
    <source>
        <dbReference type="EMBL" id="THD67470.1"/>
    </source>
</evidence>
<dbReference type="InterPro" id="IPR005151">
    <property type="entry name" value="Tail-specific_protease"/>
</dbReference>
<evidence type="ECO:0000259" key="2">
    <source>
        <dbReference type="Pfam" id="PF03572"/>
    </source>
</evidence>
<organism evidence="3 4">
    <name type="scientific">Robertkochia marina</name>
    <dbReference type="NCBI Taxonomy" id="1227945"/>
    <lineage>
        <taxon>Bacteria</taxon>
        <taxon>Pseudomonadati</taxon>
        <taxon>Bacteroidota</taxon>
        <taxon>Flavobacteriia</taxon>
        <taxon>Flavobacteriales</taxon>
        <taxon>Flavobacteriaceae</taxon>
        <taxon>Robertkochia</taxon>
    </lineage>
</organism>
<reference evidence="3 4" key="1">
    <citation type="submission" date="2019-04" db="EMBL/GenBank/DDBJ databases">
        <title>Draft genome sequence of Robertkochia marina CC-AMO-30D.</title>
        <authorList>
            <person name="Hameed A."/>
            <person name="Lin S.-Y."/>
            <person name="Shahina M."/>
            <person name="Lai W.-A."/>
            <person name="Young C.-C."/>
        </authorList>
    </citation>
    <scope>NUCLEOTIDE SEQUENCE [LARGE SCALE GENOMIC DNA]</scope>
    <source>
        <strain evidence="3 4">CC-AMO-30D</strain>
    </source>
</reference>
<dbReference type="Proteomes" id="UP000305939">
    <property type="component" value="Unassembled WGS sequence"/>
</dbReference>
<keyword evidence="3" id="KW-0645">Protease</keyword>
<name>A0A4S3LZC3_9FLAO</name>
<dbReference type="PANTHER" id="PTHR32060">
    <property type="entry name" value="TAIL-SPECIFIC PROTEASE"/>
    <property type="match status" value="1"/>
</dbReference>
<proteinExistence type="predicted"/>
<feature type="signal peptide" evidence="1">
    <location>
        <begin position="1"/>
        <end position="22"/>
    </location>
</feature>
<protein>
    <submittedName>
        <fullName evidence="3">Carboxyl-terminal protease</fullName>
    </submittedName>
</protein>
<accession>A0A4S3LZC3</accession>
<dbReference type="Gene3D" id="2.30.42.10">
    <property type="match status" value="1"/>
</dbReference>
<dbReference type="GO" id="GO:0007165">
    <property type="term" value="P:signal transduction"/>
    <property type="evidence" value="ECO:0007669"/>
    <property type="project" value="TreeGrafter"/>
</dbReference>
<dbReference type="Pfam" id="PF03572">
    <property type="entry name" value="Peptidase_S41"/>
    <property type="match status" value="1"/>
</dbReference>